<keyword evidence="1" id="KW-0812">Transmembrane</keyword>
<reference evidence="2 3" key="1">
    <citation type="submission" date="2014-12" db="EMBL/GenBank/DDBJ databases">
        <title>Genome assembly of Enhygromyxa salina DSM 15201.</title>
        <authorList>
            <person name="Sharma G."/>
            <person name="Subramanian S."/>
        </authorList>
    </citation>
    <scope>NUCLEOTIDE SEQUENCE [LARGE SCALE GENOMIC DNA]</scope>
    <source>
        <strain evidence="2 3">DSM 15201</strain>
    </source>
</reference>
<gene>
    <name evidence="2" type="ORF">DB30_02828</name>
</gene>
<accession>A0A0C2D854</accession>
<protein>
    <submittedName>
        <fullName evidence="2">Uncharacterized protein</fullName>
    </submittedName>
</protein>
<sequence length="49" mass="5248">MEWAPWKTLLAIGIAGALVIALSPMMLGVAGALESRRQRMTQSNTPPPD</sequence>
<evidence type="ECO:0000256" key="1">
    <source>
        <dbReference type="SAM" id="Phobius"/>
    </source>
</evidence>
<evidence type="ECO:0000313" key="3">
    <source>
        <dbReference type="Proteomes" id="UP000031599"/>
    </source>
</evidence>
<comment type="caution">
    <text evidence="2">The sequence shown here is derived from an EMBL/GenBank/DDBJ whole genome shotgun (WGS) entry which is preliminary data.</text>
</comment>
<dbReference type="Proteomes" id="UP000031599">
    <property type="component" value="Unassembled WGS sequence"/>
</dbReference>
<feature type="transmembrane region" description="Helical" evidence="1">
    <location>
        <begin position="12"/>
        <end position="33"/>
    </location>
</feature>
<keyword evidence="1" id="KW-1133">Transmembrane helix</keyword>
<dbReference type="EMBL" id="JMCC02000020">
    <property type="protein sequence ID" value="KIG17795.1"/>
    <property type="molecule type" value="Genomic_DNA"/>
</dbReference>
<dbReference type="AlphaFoldDB" id="A0A0C2D854"/>
<evidence type="ECO:0000313" key="2">
    <source>
        <dbReference type="EMBL" id="KIG17795.1"/>
    </source>
</evidence>
<proteinExistence type="predicted"/>
<organism evidence="2 3">
    <name type="scientific">Enhygromyxa salina</name>
    <dbReference type="NCBI Taxonomy" id="215803"/>
    <lineage>
        <taxon>Bacteria</taxon>
        <taxon>Pseudomonadati</taxon>
        <taxon>Myxococcota</taxon>
        <taxon>Polyangia</taxon>
        <taxon>Nannocystales</taxon>
        <taxon>Nannocystaceae</taxon>
        <taxon>Enhygromyxa</taxon>
    </lineage>
</organism>
<keyword evidence="1" id="KW-0472">Membrane</keyword>
<name>A0A0C2D854_9BACT</name>